<gene>
    <name evidence="1" type="ORF">FSC37_10260</name>
</gene>
<evidence type="ECO:0000313" key="2">
    <source>
        <dbReference type="Proteomes" id="UP000321832"/>
    </source>
</evidence>
<evidence type="ECO:0000313" key="1">
    <source>
        <dbReference type="EMBL" id="TXC66172.1"/>
    </source>
</evidence>
<reference evidence="1 2" key="1">
    <citation type="submission" date="2019-08" db="EMBL/GenBank/DDBJ databases">
        <authorList>
            <person name="Khan S.A."/>
            <person name="Jeon C.O."/>
            <person name="Jeong S.E."/>
        </authorList>
    </citation>
    <scope>NUCLEOTIDE SEQUENCE [LARGE SCALE GENOMIC DNA]</scope>
    <source>
        <strain evidence="2">IMCC1728</strain>
    </source>
</reference>
<dbReference type="EMBL" id="VOPW01000001">
    <property type="protein sequence ID" value="TXC66172.1"/>
    <property type="molecule type" value="Genomic_DNA"/>
</dbReference>
<dbReference type="AlphaFoldDB" id="A0A5C6TZP1"/>
<accession>A0A5C6TZP1</accession>
<protein>
    <submittedName>
        <fullName evidence="1">Uncharacterized protein</fullName>
    </submittedName>
</protein>
<sequence>MKYLVGKYELTAPTLKREAWSAAEQEVQIDVRHDQMRHVMDRSRPALIPGQRIDIEVPVEGDTELLYAQASTMSSAAPRAVIRGSSIFLTFEIPTTAVRRTSASVPTVS</sequence>
<organism evidence="1 2">
    <name type="scientific">Piscinibacter aquaticus</name>
    <dbReference type="NCBI Taxonomy" id="392597"/>
    <lineage>
        <taxon>Bacteria</taxon>
        <taxon>Pseudomonadati</taxon>
        <taxon>Pseudomonadota</taxon>
        <taxon>Betaproteobacteria</taxon>
        <taxon>Burkholderiales</taxon>
        <taxon>Sphaerotilaceae</taxon>
        <taxon>Piscinibacter</taxon>
    </lineage>
</organism>
<dbReference type="Proteomes" id="UP000321832">
    <property type="component" value="Unassembled WGS sequence"/>
</dbReference>
<name>A0A5C6TZP1_9BURK</name>
<proteinExistence type="predicted"/>
<comment type="caution">
    <text evidence="1">The sequence shown here is derived from an EMBL/GenBank/DDBJ whole genome shotgun (WGS) entry which is preliminary data.</text>
</comment>
<keyword evidence="2" id="KW-1185">Reference proteome</keyword>